<dbReference type="SUPFAM" id="SSF55068">
    <property type="entry name" value="Peptide methionine sulfoxide reductase"/>
    <property type="match status" value="1"/>
</dbReference>
<comment type="catalytic activity">
    <reaction evidence="4 5">
        <text>[thioredoxin]-disulfide + L-methionine + H2O = L-methionine (S)-S-oxide + [thioredoxin]-dithiol</text>
        <dbReference type="Rhea" id="RHEA:19993"/>
        <dbReference type="Rhea" id="RHEA-COMP:10698"/>
        <dbReference type="Rhea" id="RHEA-COMP:10700"/>
        <dbReference type="ChEBI" id="CHEBI:15377"/>
        <dbReference type="ChEBI" id="CHEBI:29950"/>
        <dbReference type="ChEBI" id="CHEBI:50058"/>
        <dbReference type="ChEBI" id="CHEBI:57844"/>
        <dbReference type="ChEBI" id="CHEBI:58772"/>
        <dbReference type="EC" id="1.8.4.11"/>
    </reaction>
</comment>
<comment type="function">
    <text evidence="5">Has an important function as a repair enzyme for proteins that have been inactivated by oxidation. Catalyzes the reversible oxidation-reduction of methionine sulfoxide in proteins to methionine.</text>
</comment>
<feature type="active site" evidence="5">
    <location>
        <position position="60"/>
    </location>
</feature>
<evidence type="ECO:0000259" key="6">
    <source>
        <dbReference type="Pfam" id="PF01625"/>
    </source>
</evidence>
<evidence type="ECO:0000256" key="3">
    <source>
        <dbReference type="ARBA" id="ARBA00047806"/>
    </source>
</evidence>
<dbReference type="GO" id="GO:0008113">
    <property type="term" value="F:peptide-methionine (S)-S-oxide reductase activity"/>
    <property type="evidence" value="ECO:0007669"/>
    <property type="project" value="UniProtKB-UniRule"/>
</dbReference>
<comment type="catalytic activity">
    <reaction evidence="3 5">
        <text>L-methionyl-[protein] + [thioredoxin]-disulfide + H2O = L-methionyl-(S)-S-oxide-[protein] + [thioredoxin]-dithiol</text>
        <dbReference type="Rhea" id="RHEA:14217"/>
        <dbReference type="Rhea" id="RHEA-COMP:10698"/>
        <dbReference type="Rhea" id="RHEA-COMP:10700"/>
        <dbReference type="Rhea" id="RHEA-COMP:12313"/>
        <dbReference type="Rhea" id="RHEA-COMP:12315"/>
        <dbReference type="ChEBI" id="CHEBI:15377"/>
        <dbReference type="ChEBI" id="CHEBI:16044"/>
        <dbReference type="ChEBI" id="CHEBI:29950"/>
        <dbReference type="ChEBI" id="CHEBI:44120"/>
        <dbReference type="ChEBI" id="CHEBI:50058"/>
        <dbReference type="EC" id="1.8.4.11"/>
    </reaction>
</comment>
<reference evidence="7" key="1">
    <citation type="submission" date="2021-04" db="EMBL/GenBank/DDBJ databases">
        <title>Genome sequence of Woronichinia naegeliana from Washington state freshwater lake bloom.</title>
        <authorList>
            <person name="Dreher T.W."/>
        </authorList>
    </citation>
    <scope>NUCLEOTIDE SEQUENCE</scope>
    <source>
        <strain evidence="7">WA131</strain>
    </source>
</reference>
<evidence type="ECO:0000256" key="2">
    <source>
        <dbReference type="ARBA" id="ARBA00023002"/>
    </source>
</evidence>
<dbReference type="KEGG" id="wna:KA717_25315"/>
<proteinExistence type="inferred from homology"/>
<dbReference type="NCBIfam" id="TIGR00401">
    <property type="entry name" value="msrA"/>
    <property type="match status" value="1"/>
</dbReference>
<dbReference type="EMBL" id="CP073041">
    <property type="protein sequence ID" value="UXE59213.1"/>
    <property type="molecule type" value="Genomic_DNA"/>
</dbReference>
<dbReference type="Proteomes" id="UP001065613">
    <property type="component" value="Chromosome"/>
</dbReference>
<name>A0A977KSV8_9CYAN</name>
<evidence type="ECO:0000256" key="1">
    <source>
        <dbReference type="ARBA" id="ARBA00005591"/>
    </source>
</evidence>
<dbReference type="PANTHER" id="PTHR43774:SF1">
    <property type="entry name" value="PEPTIDE METHIONINE SULFOXIDE REDUCTASE MSRA 2"/>
    <property type="match status" value="1"/>
</dbReference>
<dbReference type="PANTHER" id="PTHR43774">
    <property type="entry name" value="PEPTIDE METHIONINE SULFOXIDE REDUCTASE"/>
    <property type="match status" value="1"/>
</dbReference>
<dbReference type="Gene3D" id="3.30.1060.10">
    <property type="entry name" value="Peptide methionine sulphoxide reductase MsrA"/>
    <property type="match status" value="1"/>
</dbReference>
<dbReference type="HAMAP" id="MF_01401">
    <property type="entry name" value="MsrA"/>
    <property type="match status" value="1"/>
</dbReference>
<comment type="similarity">
    <text evidence="1 5">Belongs to the MsrA Met sulfoxide reductase family.</text>
</comment>
<dbReference type="InterPro" id="IPR036509">
    <property type="entry name" value="Met_Sox_Rdtase_MsrA_sf"/>
</dbReference>
<feature type="domain" description="Peptide methionine sulphoxide reductase MsrA" evidence="6">
    <location>
        <begin position="53"/>
        <end position="203"/>
    </location>
</feature>
<dbReference type="AlphaFoldDB" id="A0A977KSV8"/>
<accession>A0A977KSV8</accession>
<keyword evidence="2 5" id="KW-0560">Oxidoreductase</keyword>
<evidence type="ECO:0000256" key="4">
    <source>
        <dbReference type="ARBA" id="ARBA00048782"/>
    </source>
</evidence>
<evidence type="ECO:0000256" key="5">
    <source>
        <dbReference type="HAMAP-Rule" id="MF_01401"/>
    </source>
</evidence>
<gene>
    <name evidence="5 7" type="primary">msrA</name>
    <name evidence="7" type="ORF">KA717_25315</name>
</gene>
<sequence>MNKHFSHFPRLLLGLGLGTLVFSGIVWASNKTLKNFPNPNTDNPVAVTKGQETAVLAGGCFWGMEAVFEHLKGVSEVVSGFAGGTSATASYERVSSGDTGHAEVIKITYDPSQISYGQLLKVYFSVAHDPTQLNRQGPDTGTQYRSAIFFENDQQKKVAQAYIKQLNQEKIFSAPIVTTLVPLQGFYDAEDYHQNFIQHNPTYTYVVVHDLPKLAQLKQQFPRLYKQ</sequence>
<evidence type="ECO:0000313" key="7">
    <source>
        <dbReference type="EMBL" id="UXE59213.1"/>
    </source>
</evidence>
<protein>
    <recommendedName>
        <fullName evidence="5">Peptide methionine sulfoxide reductase MsrA</fullName>
        <shortName evidence="5">Protein-methionine-S-oxide reductase</shortName>
        <ecNumber evidence="5">1.8.4.11</ecNumber>
    </recommendedName>
    <alternativeName>
        <fullName evidence="5">Peptide-methionine (S)-S-oxide reductase</fullName>
        <shortName evidence="5">Peptide Met(O) reductase</shortName>
    </alternativeName>
</protein>
<dbReference type="Pfam" id="PF01625">
    <property type="entry name" value="PMSR"/>
    <property type="match status" value="1"/>
</dbReference>
<dbReference type="InterPro" id="IPR002569">
    <property type="entry name" value="Met_Sox_Rdtase_MsrA_dom"/>
</dbReference>
<dbReference type="EC" id="1.8.4.11" evidence="5"/>
<organism evidence="7">
    <name type="scientific">Woronichinia naegeliana WA131</name>
    <dbReference type="NCBI Taxonomy" id="2824559"/>
    <lineage>
        <taxon>Bacteria</taxon>
        <taxon>Bacillati</taxon>
        <taxon>Cyanobacteriota</taxon>
        <taxon>Cyanophyceae</taxon>
        <taxon>Synechococcales</taxon>
        <taxon>Coelosphaeriaceae</taxon>
        <taxon>Woronichinia</taxon>
    </lineage>
</organism>